<dbReference type="PANTHER" id="PTHR35089:SF1">
    <property type="entry name" value="CHAPERONE PROTEIN SKP"/>
    <property type="match status" value="1"/>
</dbReference>
<evidence type="ECO:0000256" key="2">
    <source>
        <dbReference type="ARBA" id="ARBA00022729"/>
    </source>
</evidence>
<name>A0AAJ6BN54_9SPHN</name>
<organism evidence="5 6">
    <name type="scientific">Candidatus Andeanibacterium colombiense</name>
    <dbReference type="NCBI Taxonomy" id="3121345"/>
    <lineage>
        <taxon>Bacteria</taxon>
        <taxon>Pseudomonadati</taxon>
        <taxon>Pseudomonadota</taxon>
        <taxon>Alphaproteobacteria</taxon>
        <taxon>Sphingomonadales</taxon>
        <taxon>Sphingomonadaceae</taxon>
        <taxon>Candidatus Andeanibacterium</taxon>
    </lineage>
</organism>
<dbReference type="PANTHER" id="PTHR35089">
    <property type="entry name" value="CHAPERONE PROTEIN SKP"/>
    <property type="match status" value="1"/>
</dbReference>
<feature type="compositionally biased region" description="Low complexity" evidence="3">
    <location>
        <begin position="207"/>
        <end position="235"/>
    </location>
</feature>
<evidence type="ECO:0000256" key="4">
    <source>
        <dbReference type="SAM" id="SignalP"/>
    </source>
</evidence>
<feature type="signal peptide" evidence="4">
    <location>
        <begin position="1"/>
        <end position="22"/>
    </location>
</feature>
<dbReference type="GO" id="GO:0005829">
    <property type="term" value="C:cytosol"/>
    <property type="evidence" value="ECO:0007669"/>
    <property type="project" value="TreeGrafter"/>
</dbReference>
<evidence type="ECO:0000313" key="5">
    <source>
        <dbReference type="EMBL" id="WEK46747.1"/>
    </source>
</evidence>
<accession>A0AAJ6BN54</accession>
<feature type="chain" id="PRO_5042612269" evidence="4">
    <location>
        <begin position="23"/>
        <end position="235"/>
    </location>
</feature>
<evidence type="ECO:0000256" key="3">
    <source>
        <dbReference type="SAM" id="MobiDB-lite"/>
    </source>
</evidence>
<dbReference type="AlphaFoldDB" id="A0AAJ6BN54"/>
<dbReference type="SMART" id="SM00935">
    <property type="entry name" value="OmpH"/>
    <property type="match status" value="1"/>
</dbReference>
<dbReference type="SUPFAM" id="SSF111384">
    <property type="entry name" value="OmpH-like"/>
    <property type="match status" value="1"/>
</dbReference>
<protein>
    <submittedName>
        <fullName evidence="5">OmpH family outer membrane protein</fullName>
    </submittedName>
</protein>
<comment type="similarity">
    <text evidence="1">Belongs to the Skp family.</text>
</comment>
<dbReference type="GO" id="GO:0050821">
    <property type="term" value="P:protein stabilization"/>
    <property type="evidence" value="ECO:0007669"/>
    <property type="project" value="TreeGrafter"/>
</dbReference>
<proteinExistence type="inferred from homology"/>
<feature type="region of interest" description="Disordered" evidence="3">
    <location>
        <begin position="188"/>
        <end position="235"/>
    </location>
</feature>
<dbReference type="Proteomes" id="UP001218362">
    <property type="component" value="Chromosome"/>
</dbReference>
<dbReference type="EMBL" id="CP119316">
    <property type="protein sequence ID" value="WEK46747.1"/>
    <property type="molecule type" value="Genomic_DNA"/>
</dbReference>
<dbReference type="GO" id="GO:0051082">
    <property type="term" value="F:unfolded protein binding"/>
    <property type="evidence" value="ECO:0007669"/>
    <property type="project" value="InterPro"/>
</dbReference>
<dbReference type="InterPro" id="IPR024930">
    <property type="entry name" value="Skp_dom_sf"/>
</dbReference>
<dbReference type="KEGG" id="acob:P0Y56_00195"/>
<sequence>MKILLKPAIAAGLALASASAFAATPAPATGPVVKGIGVIDPAVIVSGSTAFKTAETQRPVTYKQYYDQAQTRGDQIQAQLKPLYDKFDADRKAATPNTADLQKQYATIQQMQQQGRQELNQILQPVGLSQAYVEEQIQDVLPKAVENAATKKGVTLILNRDGGGVVMRDPAYNMNDEVTAELNALLPTAQLSPPPGWLPREERERQAQAQAASGQSAPAAAAPGTAPAGAPADSR</sequence>
<gene>
    <name evidence="5" type="ORF">P0Y56_00195</name>
</gene>
<keyword evidence="2 4" id="KW-0732">Signal</keyword>
<evidence type="ECO:0000313" key="6">
    <source>
        <dbReference type="Proteomes" id="UP001218362"/>
    </source>
</evidence>
<dbReference type="Gene3D" id="3.30.910.20">
    <property type="entry name" value="Skp domain"/>
    <property type="match status" value="1"/>
</dbReference>
<dbReference type="Pfam" id="PF03938">
    <property type="entry name" value="OmpH"/>
    <property type="match status" value="1"/>
</dbReference>
<dbReference type="InterPro" id="IPR005632">
    <property type="entry name" value="Chaperone_Skp"/>
</dbReference>
<evidence type="ECO:0000256" key="1">
    <source>
        <dbReference type="ARBA" id="ARBA00009091"/>
    </source>
</evidence>
<reference evidence="5" key="1">
    <citation type="submission" date="2023-03" db="EMBL/GenBank/DDBJ databases">
        <title>Andean soil-derived lignocellulolytic bacterial consortium as a source of novel taxa and putative plastic-active enzymes.</title>
        <authorList>
            <person name="Diaz-Garcia L."/>
            <person name="Chuvochina M."/>
            <person name="Feuerriegel G."/>
            <person name="Bunk B."/>
            <person name="Sproer C."/>
            <person name="Streit W.R."/>
            <person name="Rodriguez L.M."/>
            <person name="Overmann J."/>
            <person name="Jimenez D.J."/>
        </authorList>
    </citation>
    <scope>NUCLEOTIDE SEQUENCE</scope>
    <source>
        <strain evidence="5">MAG 26</strain>
    </source>
</reference>